<dbReference type="OrthoDB" id="21513at2759"/>
<feature type="compositionally biased region" description="Basic residues" evidence="1">
    <location>
        <begin position="320"/>
        <end position="332"/>
    </location>
</feature>
<reference evidence="2 3" key="1">
    <citation type="submission" date="2014-02" db="EMBL/GenBank/DDBJ databases">
        <title>Transposable element dynamics among asymbiotic and ectomycorrhizal Amanita fungi.</title>
        <authorList>
            <consortium name="DOE Joint Genome Institute"/>
            <person name="Hess J."/>
            <person name="Skrede I."/>
            <person name="Wolfe B."/>
            <person name="LaButti K."/>
            <person name="Ohm R.A."/>
            <person name="Grigoriev I.V."/>
            <person name="Pringle A."/>
        </authorList>
    </citation>
    <scope>NUCLEOTIDE SEQUENCE [LARGE SCALE GENOMIC DNA]</scope>
    <source>
        <strain evidence="2 3">SKay4041</strain>
    </source>
</reference>
<feature type="region of interest" description="Disordered" evidence="1">
    <location>
        <begin position="217"/>
        <end position="332"/>
    </location>
</feature>
<gene>
    <name evidence="2" type="ORF">AMATHDRAFT_44700</name>
</gene>
<dbReference type="InterPro" id="IPR010684">
    <property type="entry name" value="RNA_pol_II_trans_fac_SIII_A"/>
</dbReference>
<feature type="compositionally biased region" description="Low complexity" evidence="1">
    <location>
        <begin position="268"/>
        <end position="298"/>
    </location>
</feature>
<accession>A0A2A9NT41</accession>
<evidence type="ECO:0000313" key="3">
    <source>
        <dbReference type="Proteomes" id="UP000242287"/>
    </source>
</evidence>
<name>A0A2A9NT41_9AGAR</name>
<dbReference type="Gene3D" id="6.10.250.3180">
    <property type="match status" value="1"/>
</dbReference>
<dbReference type="Proteomes" id="UP000242287">
    <property type="component" value="Unassembled WGS sequence"/>
</dbReference>
<protein>
    <recommendedName>
        <fullName evidence="4">Elongin-A</fullName>
    </recommendedName>
</protein>
<sequence length="332" mass="36534">MLDPSPPRSFPSLVSLCHRVAGAHVDSITSLGSEIRYVLVKPILEKCSAEHLLRIEDASPHLQSDTHELWMDLCIKKFPAIAERFLLGEEEGPETWKERYFAMQQAETKRLEELGSRLRSQRLEAEERKKGRKVKFTDRVPPPKRPRNSWNTSQPKTLFQKTRFEASKIQKTVYNARIIPPMPTAKNYTLNHKVPAPLLPTPPQSVGQSSRVTVNTVRRPLSSVSATSTPTPNSAPSSSSPLAPSSVPASADRSPPASALTTSRIDQSSLTSSSANTSIVNLTSHSPPSSPPVDSSSSAFTRPSTAKPPKKDPMACLFLPKHRAHSQRPTKS</sequence>
<keyword evidence="3" id="KW-1185">Reference proteome</keyword>
<dbReference type="EMBL" id="KZ301970">
    <property type="protein sequence ID" value="PFH54155.1"/>
    <property type="molecule type" value="Genomic_DNA"/>
</dbReference>
<evidence type="ECO:0008006" key="4">
    <source>
        <dbReference type="Google" id="ProtNLM"/>
    </source>
</evidence>
<dbReference type="PANTHER" id="PTHR15141">
    <property type="entry name" value="TRANSCRIPTION ELONGATION FACTOR B POLYPEPTIDE 3"/>
    <property type="match status" value="1"/>
</dbReference>
<dbReference type="Pfam" id="PF06881">
    <property type="entry name" value="Elongin_A"/>
    <property type="match status" value="1"/>
</dbReference>
<dbReference type="GO" id="GO:0006368">
    <property type="term" value="P:transcription elongation by RNA polymerase II"/>
    <property type="evidence" value="ECO:0007669"/>
    <property type="project" value="InterPro"/>
</dbReference>
<organism evidence="2 3">
    <name type="scientific">Amanita thiersii Skay4041</name>
    <dbReference type="NCBI Taxonomy" id="703135"/>
    <lineage>
        <taxon>Eukaryota</taxon>
        <taxon>Fungi</taxon>
        <taxon>Dikarya</taxon>
        <taxon>Basidiomycota</taxon>
        <taxon>Agaricomycotina</taxon>
        <taxon>Agaricomycetes</taxon>
        <taxon>Agaricomycetidae</taxon>
        <taxon>Agaricales</taxon>
        <taxon>Pluteineae</taxon>
        <taxon>Amanitaceae</taxon>
        <taxon>Amanita</taxon>
    </lineage>
</organism>
<feature type="region of interest" description="Disordered" evidence="1">
    <location>
        <begin position="122"/>
        <end position="156"/>
    </location>
</feature>
<feature type="compositionally biased region" description="Low complexity" evidence="1">
    <location>
        <begin position="220"/>
        <end position="259"/>
    </location>
</feature>
<dbReference type="PANTHER" id="PTHR15141:SF76">
    <property type="entry name" value="TRANSCRIPTION ELONGATION FACTOR B POLYPEPTIDE 3"/>
    <property type="match status" value="1"/>
</dbReference>
<dbReference type="AlphaFoldDB" id="A0A2A9NT41"/>
<proteinExistence type="predicted"/>
<evidence type="ECO:0000256" key="1">
    <source>
        <dbReference type="SAM" id="MobiDB-lite"/>
    </source>
</evidence>
<dbReference type="GO" id="GO:0070449">
    <property type="term" value="C:elongin complex"/>
    <property type="evidence" value="ECO:0007669"/>
    <property type="project" value="InterPro"/>
</dbReference>
<dbReference type="STRING" id="703135.A0A2A9NT41"/>
<evidence type="ECO:0000313" key="2">
    <source>
        <dbReference type="EMBL" id="PFH54155.1"/>
    </source>
</evidence>
<dbReference type="InterPro" id="IPR051870">
    <property type="entry name" value="Elongin-A_domain"/>
</dbReference>